<comment type="cofactor">
    <cofactor evidence="3">
        <name>Zn(2+)</name>
        <dbReference type="ChEBI" id="CHEBI:29105"/>
    </cofactor>
    <text evidence="3">Binds 2 Zn(2+) ions per subunit.</text>
</comment>
<dbReference type="STRING" id="33995.KOEU_05320"/>
<evidence type="ECO:0000256" key="4">
    <source>
        <dbReference type="PIRSR" id="PIRSR001235-2"/>
    </source>
</evidence>
<dbReference type="PIRSF" id="PIRSF001235">
    <property type="entry name" value="Amidase_carbamoylase"/>
    <property type="match status" value="1"/>
</dbReference>
<sequence length="420" mass="44775">MMALPLSSHIQPERLWADLMELGAITDPDRPYTRRSFSDRFLEGRAWLCGRLEQAGLTCRTDTAGNLIGRRTAALPSARTIMTGSHSDTVPAGGRFDGILGVLAGVEIARAMQDCGAALSHHFEVIDFLAEEPSDFGLSCIGSRGMTDSLTAGHLALRAPWGESLADAMTRMGGNPADLACARRHDIAAFMELHIEQGRVLERAGTDIGIVDAIAGVTRIEVIFAGRADHAGTTPMDCRQDALVAAAGMVTTVSHLARDAARSGEGHVTATCGVMEVQPNASNVVPRQARLVIDIRVSERETRERLVARFRTAAADLAAEAHVTLAGFEIQSDTRPVACNPVLAGELETAARILGLSSRRMVSGAGHDAAFMARIAPSAMLFIPCRDGRSHDPDEWITSHDAANGTRVLADAIMAADRMP</sequence>
<keyword evidence="3" id="KW-0862">Zinc</keyword>
<dbReference type="GO" id="GO:0016813">
    <property type="term" value="F:hydrolase activity, acting on carbon-nitrogen (but not peptide) bonds, in linear amidines"/>
    <property type="evidence" value="ECO:0007669"/>
    <property type="project" value="InterPro"/>
</dbReference>
<evidence type="ECO:0000256" key="3">
    <source>
        <dbReference type="PIRSR" id="PIRSR001235-1"/>
    </source>
</evidence>
<feature type="binding site" evidence="4">
    <location>
        <position position="219"/>
    </location>
    <ligand>
        <name>allantoate</name>
        <dbReference type="ChEBI" id="CHEBI:17536"/>
    </ligand>
</feature>
<comment type="caution">
    <text evidence="6">The sequence shown here is derived from an EMBL/GenBank/DDBJ whole genome shotgun (WGS) entry which is preliminary data.</text>
</comment>
<organism evidence="6 7">
    <name type="scientific">Komagataeibacter europaeus</name>
    <name type="common">Gluconacetobacter europaeus</name>
    <dbReference type="NCBI Taxonomy" id="33995"/>
    <lineage>
        <taxon>Bacteria</taxon>
        <taxon>Pseudomonadati</taxon>
        <taxon>Pseudomonadota</taxon>
        <taxon>Alphaproteobacteria</taxon>
        <taxon>Acetobacterales</taxon>
        <taxon>Acetobacteraceae</taxon>
        <taxon>Komagataeibacter</taxon>
    </lineage>
</organism>
<protein>
    <submittedName>
        <fullName evidence="6">N-carbamoyl-L-amino acid hydrolase</fullName>
        <ecNumber evidence="6">3.5.1.87</ecNumber>
    </submittedName>
</protein>
<keyword evidence="3" id="KW-0479">Metal-binding</keyword>
<feature type="domain" description="Peptidase M20 dimerisation" evidence="5">
    <location>
        <begin position="216"/>
        <end position="320"/>
    </location>
</feature>
<evidence type="ECO:0000256" key="2">
    <source>
        <dbReference type="ARBA" id="ARBA00022801"/>
    </source>
</evidence>
<reference evidence="6" key="1">
    <citation type="submission" date="2015-08" db="EMBL/GenBank/DDBJ databases">
        <title>Draft genome sequence of Komagataeibacter europaeus CECT 8546 a cellulose producer strain from vinegar produced by the traditional method.</title>
        <authorList>
            <person name="Poehlein A."/>
            <person name="Valera M.J."/>
            <person name="Haack F.S."/>
            <person name="Mas A."/>
            <person name="Daniel R."/>
            <person name="Streit W.R."/>
            <person name="Mateo E."/>
        </authorList>
    </citation>
    <scope>NUCLEOTIDE SEQUENCE [LARGE SCALE GENOMIC DNA]</scope>
    <source>
        <strain evidence="6">CECT 8546</strain>
    </source>
</reference>
<keyword evidence="7" id="KW-1185">Reference proteome</keyword>
<dbReference type="EMBL" id="LHUQ01000002">
    <property type="protein sequence ID" value="KON65845.1"/>
    <property type="molecule type" value="Genomic_DNA"/>
</dbReference>
<feature type="binding site" evidence="4">
    <location>
        <position position="283"/>
    </location>
    <ligand>
        <name>allantoate</name>
        <dbReference type="ChEBI" id="CHEBI:17536"/>
    </ligand>
</feature>
<dbReference type="GO" id="GO:0050538">
    <property type="term" value="F:N-carbamoyl-L-amino-acid hydrolase activity"/>
    <property type="evidence" value="ECO:0007669"/>
    <property type="project" value="UniProtKB-EC"/>
</dbReference>
<dbReference type="Pfam" id="PF01546">
    <property type="entry name" value="Peptidase_M20"/>
    <property type="match status" value="1"/>
</dbReference>
<dbReference type="Gene3D" id="3.30.70.360">
    <property type="match status" value="1"/>
</dbReference>
<dbReference type="Pfam" id="PF07687">
    <property type="entry name" value="M20_dimer"/>
    <property type="match status" value="1"/>
</dbReference>
<comment type="similarity">
    <text evidence="1">Belongs to the peptidase M20 family.</text>
</comment>
<evidence type="ECO:0000259" key="5">
    <source>
        <dbReference type="Pfam" id="PF07687"/>
    </source>
</evidence>
<feature type="binding site" evidence="3">
    <location>
        <position position="391"/>
    </location>
    <ligand>
        <name>Zn(2+)</name>
        <dbReference type="ChEBI" id="CHEBI:29105"/>
        <label>2</label>
    </ligand>
</feature>
<dbReference type="GO" id="GO:0046872">
    <property type="term" value="F:metal ion binding"/>
    <property type="evidence" value="ECO:0007669"/>
    <property type="project" value="UniProtKB-KW"/>
</dbReference>
<proteinExistence type="inferred from homology"/>
<feature type="binding site" evidence="4">
    <location>
        <position position="296"/>
    </location>
    <ligand>
        <name>allantoate</name>
        <dbReference type="ChEBI" id="CHEBI:17536"/>
    </ligand>
</feature>
<dbReference type="RefSeq" id="WP_200906088.1">
    <property type="nucleotide sequence ID" value="NZ_LHUQ01000002.1"/>
</dbReference>
<dbReference type="InterPro" id="IPR010158">
    <property type="entry name" value="Amidase_Cbmase"/>
</dbReference>
<gene>
    <name evidence="6" type="primary">amaB</name>
    <name evidence="6" type="ORF">KOEU_05320</name>
</gene>
<dbReference type="SUPFAM" id="SSF53187">
    <property type="entry name" value="Zn-dependent exopeptidases"/>
    <property type="match status" value="1"/>
</dbReference>
<feature type="binding site" evidence="3">
    <location>
        <position position="86"/>
    </location>
    <ligand>
        <name>Zn(2+)</name>
        <dbReference type="ChEBI" id="CHEBI:29105"/>
        <label>1</label>
    </ligand>
</feature>
<feature type="binding site" evidence="3">
    <location>
        <position position="132"/>
    </location>
    <ligand>
        <name>Zn(2+)</name>
        <dbReference type="ChEBI" id="CHEBI:29105"/>
        <label>2</label>
    </ligand>
</feature>
<dbReference type="InterPro" id="IPR002933">
    <property type="entry name" value="Peptidase_M20"/>
</dbReference>
<evidence type="ECO:0000313" key="7">
    <source>
        <dbReference type="Proteomes" id="UP000037566"/>
    </source>
</evidence>
<dbReference type="CDD" id="cd03884">
    <property type="entry name" value="M20_bAS"/>
    <property type="match status" value="1"/>
</dbReference>
<dbReference type="InterPro" id="IPR036264">
    <property type="entry name" value="Bact_exopeptidase_dim_dom"/>
</dbReference>
<dbReference type="PANTHER" id="PTHR32494:SF5">
    <property type="entry name" value="ALLANTOATE AMIDOHYDROLASE"/>
    <property type="match status" value="1"/>
</dbReference>
<keyword evidence="2 6" id="KW-0378">Hydrolase</keyword>
<evidence type="ECO:0000313" key="6">
    <source>
        <dbReference type="EMBL" id="KON65845.1"/>
    </source>
</evidence>
<dbReference type="PANTHER" id="PTHR32494">
    <property type="entry name" value="ALLANTOATE DEIMINASE-RELATED"/>
    <property type="match status" value="1"/>
</dbReference>
<dbReference type="PATRIC" id="fig|33995.3.peg.588"/>
<dbReference type="Proteomes" id="UP000037566">
    <property type="component" value="Unassembled WGS sequence"/>
</dbReference>
<evidence type="ECO:0000256" key="1">
    <source>
        <dbReference type="ARBA" id="ARBA00006153"/>
    </source>
</evidence>
<dbReference type="SUPFAM" id="SSF55031">
    <property type="entry name" value="Bacterial exopeptidase dimerisation domain"/>
    <property type="match status" value="1"/>
</dbReference>
<dbReference type="Gene3D" id="3.40.630.10">
    <property type="entry name" value="Zn peptidases"/>
    <property type="match status" value="1"/>
</dbReference>
<dbReference type="AlphaFoldDB" id="A0A0M0EKP4"/>
<feature type="binding site" evidence="3">
    <location>
        <position position="194"/>
    </location>
    <ligand>
        <name>Zn(2+)</name>
        <dbReference type="ChEBI" id="CHEBI:29105"/>
        <label>1</label>
    </ligand>
</feature>
<feature type="binding site" evidence="3">
    <location>
        <position position="97"/>
    </location>
    <ligand>
        <name>Zn(2+)</name>
        <dbReference type="ChEBI" id="CHEBI:29105"/>
        <label>1</label>
    </ligand>
</feature>
<dbReference type="NCBIfam" id="TIGR01879">
    <property type="entry name" value="hydantase"/>
    <property type="match status" value="1"/>
</dbReference>
<name>A0A0M0EKP4_KOMEU</name>
<dbReference type="EC" id="3.5.1.87" evidence="6"/>
<dbReference type="InterPro" id="IPR011650">
    <property type="entry name" value="Peptidase_M20_dimer"/>
</dbReference>
<dbReference type="NCBIfam" id="NF009531">
    <property type="entry name" value="PRK12893.1-5"/>
    <property type="match status" value="1"/>
</dbReference>
<feature type="binding site" evidence="3">
    <location>
        <position position="97"/>
    </location>
    <ligand>
        <name>Zn(2+)</name>
        <dbReference type="ChEBI" id="CHEBI:29105"/>
        <label>2</label>
    </ligand>
</feature>
<accession>A0A0M0EKP4</accession>